<dbReference type="FunFam" id="3.30.160.60:FF:001158">
    <property type="entry name" value="zinc finger protein 22"/>
    <property type="match status" value="1"/>
</dbReference>
<name>A0A7K5Q071_9CORV</name>
<keyword evidence="5 8" id="KW-0863">Zinc-finger</keyword>
<dbReference type="Proteomes" id="UP000532437">
    <property type="component" value="Unassembled WGS sequence"/>
</dbReference>
<dbReference type="AlphaFoldDB" id="A0A7K5Q071"/>
<dbReference type="FunFam" id="3.30.160.60:FF:000446">
    <property type="entry name" value="Zinc finger protein"/>
    <property type="match status" value="1"/>
</dbReference>
<evidence type="ECO:0000256" key="2">
    <source>
        <dbReference type="ARBA" id="ARBA00006991"/>
    </source>
</evidence>
<keyword evidence="6" id="KW-0862">Zinc</keyword>
<evidence type="ECO:0000256" key="5">
    <source>
        <dbReference type="ARBA" id="ARBA00022771"/>
    </source>
</evidence>
<dbReference type="Gene3D" id="3.30.160.60">
    <property type="entry name" value="Classic Zinc Finger"/>
    <property type="match status" value="2"/>
</dbReference>
<dbReference type="SUPFAM" id="SSF57667">
    <property type="entry name" value="beta-beta-alpha zinc fingers"/>
    <property type="match status" value="1"/>
</dbReference>
<reference evidence="10 11" key="1">
    <citation type="submission" date="2019-09" db="EMBL/GenBank/DDBJ databases">
        <title>Bird 10,000 Genomes (B10K) Project - Family phase.</title>
        <authorList>
            <person name="Zhang G."/>
        </authorList>
    </citation>
    <scope>NUCLEOTIDE SEQUENCE [LARGE SCALE GENOMIC DNA]</scope>
    <source>
        <strain evidence="10">B10K-DU-002-60</strain>
        <tissue evidence="10">Muscle</tissue>
    </source>
</reference>
<dbReference type="GO" id="GO:0000981">
    <property type="term" value="F:DNA-binding transcription factor activity, RNA polymerase II-specific"/>
    <property type="evidence" value="ECO:0007669"/>
    <property type="project" value="TreeGrafter"/>
</dbReference>
<dbReference type="PROSITE" id="PS50157">
    <property type="entry name" value="ZINC_FINGER_C2H2_2"/>
    <property type="match status" value="1"/>
</dbReference>
<evidence type="ECO:0000256" key="1">
    <source>
        <dbReference type="ARBA" id="ARBA00004123"/>
    </source>
</evidence>
<dbReference type="GO" id="GO:0008270">
    <property type="term" value="F:zinc ion binding"/>
    <property type="evidence" value="ECO:0007669"/>
    <property type="project" value="UniProtKB-KW"/>
</dbReference>
<feature type="non-terminal residue" evidence="10">
    <location>
        <position position="57"/>
    </location>
</feature>
<dbReference type="EMBL" id="VZRG01003358">
    <property type="protein sequence ID" value="NWT60722.1"/>
    <property type="molecule type" value="Genomic_DNA"/>
</dbReference>
<protein>
    <submittedName>
        <fullName evidence="10">ZSC20 protein</fullName>
    </submittedName>
</protein>
<sequence length="57" mass="6798">LIKDHKTHTGERPYKRRECGKCFSQSSQLITHQCIHTKERPYECPKRGKRFTQSSHL</sequence>
<evidence type="ECO:0000256" key="6">
    <source>
        <dbReference type="ARBA" id="ARBA00022833"/>
    </source>
</evidence>
<keyword evidence="7" id="KW-0539">Nucleus</keyword>
<dbReference type="InterPro" id="IPR036236">
    <property type="entry name" value="Znf_C2H2_sf"/>
</dbReference>
<comment type="subcellular location">
    <subcellularLocation>
        <location evidence="1">Nucleus</location>
    </subcellularLocation>
</comment>
<evidence type="ECO:0000256" key="7">
    <source>
        <dbReference type="ARBA" id="ARBA00023242"/>
    </source>
</evidence>
<feature type="non-terminal residue" evidence="10">
    <location>
        <position position="1"/>
    </location>
</feature>
<dbReference type="GO" id="GO:0000978">
    <property type="term" value="F:RNA polymerase II cis-regulatory region sequence-specific DNA binding"/>
    <property type="evidence" value="ECO:0007669"/>
    <property type="project" value="TreeGrafter"/>
</dbReference>
<comment type="similarity">
    <text evidence="2">Belongs to the krueppel C2H2-type zinc-finger protein family.</text>
</comment>
<keyword evidence="4" id="KW-0677">Repeat</keyword>
<keyword evidence="11" id="KW-1185">Reference proteome</keyword>
<keyword evidence="3" id="KW-0479">Metal-binding</keyword>
<proteinExistence type="inferred from homology"/>
<evidence type="ECO:0000313" key="11">
    <source>
        <dbReference type="Proteomes" id="UP000532437"/>
    </source>
</evidence>
<dbReference type="Pfam" id="PF00096">
    <property type="entry name" value="zf-C2H2"/>
    <property type="match status" value="1"/>
</dbReference>
<evidence type="ECO:0000256" key="3">
    <source>
        <dbReference type="ARBA" id="ARBA00022723"/>
    </source>
</evidence>
<evidence type="ECO:0000313" key="10">
    <source>
        <dbReference type="EMBL" id="NWT60722.1"/>
    </source>
</evidence>
<evidence type="ECO:0000256" key="4">
    <source>
        <dbReference type="ARBA" id="ARBA00022737"/>
    </source>
</evidence>
<dbReference type="PANTHER" id="PTHR23226">
    <property type="entry name" value="ZINC FINGER AND SCAN DOMAIN-CONTAINING"/>
    <property type="match status" value="1"/>
</dbReference>
<organism evidence="10 11">
    <name type="scientific">Erythrocercus mccallii</name>
    <dbReference type="NCBI Taxonomy" id="107208"/>
    <lineage>
        <taxon>Eukaryota</taxon>
        <taxon>Metazoa</taxon>
        <taxon>Chordata</taxon>
        <taxon>Craniata</taxon>
        <taxon>Vertebrata</taxon>
        <taxon>Euteleostomi</taxon>
        <taxon>Archelosauria</taxon>
        <taxon>Archosauria</taxon>
        <taxon>Dinosauria</taxon>
        <taxon>Saurischia</taxon>
        <taxon>Theropoda</taxon>
        <taxon>Coelurosauria</taxon>
        <taxon>Aves</taxon>
        <taxon>Neognathae</taxon>
        <taxon>Neoaves</taxon>
        <taxon>Telluraves</taxon>
        <taxon>Australaves</taxon>
        <taxon>Passeriformes</taxon>
        <taxon>Corvoidea</taxon>
        <taxon>Dicruridae</taxon>
        <taxon>Erythrocercus</taxon>
    </lineage>
</organism>
<dbReference type="InterPro" id="IPR013087">
    <property type="entry name" value="Znf_C2H2_type"/>
</dbReference>
<dbReference type="PANTHER" id="PTHR23226:SF416">
    <property type="entry name" value="FI01424P"/>
    <property type="match status" value="1"/>
</dbReference>
<evidence type="ECO:0000259" key="9">
    <source>
        <dbReference type="PROSITE" id="PS50157"/>
    </source>
</evidence>
<feature type="domain" description="C2H2-type" evidence="9">
    <location>
        <begin position="14"/>
        <end position="41"/>
    </location>
</feature>
<accession>A0A7K5Q071</accession>
<dbReference type="GO" id="GO:0005634">
    <property type="term" value="C:nucleus"/>
    <property type="evidence" value="ECO:0007669"/>
    <property type="project" value="UniProtKB-SubCell"/>
</dbReference>
<evidence type="ECO:0000256" key="8">
    <source>
        <dbReference type="PROSITE-ProRule" id="PRU00042"/>
    </source>
</evidence>
<comment type="caution">
    <text evidence="10">The sequence shown here is derived from an EMBL/GenBank/DDBJ whole genome shotgun (WGS) entry which is preliminary data.</text>
</comment>
<gene>
    <name evidence="10" type="primary">Zscan20_2</name>
    <name evidence="10" type="ORF">ERYMCC_R15165</name>
</gene>